<keyword evidence="4" id="KW-0143">Chaperone</keyword>
<feature type="compositionally biased region" description="Polar residues" evidence="6">
    <location>
        <begin position="1"/>
        <end position="12"/>
    </location>
</feature>
<evidence type="ECO:0000256" key="2">
    <source>
        <dbReference type="ARBA" id="ARBA00022741"/>
    </source>
</evidence>
<dbReference type="SUPFAM" id="SSF54849">
    <property type="entry name" value="GroEL-intermediate domain like"/>
    <property type="match status" value="1"/>
</dbReference>
<dbReference type="InterPro" id="IPR027410">
    <property type="entry name" value="TCP-1-like_intermed_sf"/>
</dbReference>
<dbReference type="InterPro" id="IPR002423">
    <property type="entry name" value="Cpn60/GroEL/TCP-1"/>
</dbReference>
<sequence>MASANAISTSSLLRPLSQGRSRRSRNSRTQRFVVRAEAKEIAFDQKSRAALQAGVEKLANAVGVTLGPRGRNVVLDEYGAPKVVNDGVTIARAIELYDPMENAGAALIREVASKTNDSAGDGTTTASVLAREIIKLGLLSVTSGANPVSLKKGIDKTVQGIIEELEKKARPVKGGGDIKEGNTTNLEFILFTAVASISAGNDELIGSMIADAIDKVGPDGVLSIESSSSFETTVEVEEGMEIDRGYISPQFVTNLEKSIVEFENAKVLITDQKITTIKEIIPLLEKTTQLRAPLFIIAEDITGEALATLVVNKLRGILNVAAIKAPSFGERRKAVLQDIAIVTGAEFLAKDLGLLVENATVDQLGTARKVTIHQTTTTLIADAASKDEIQARVAQLKKELSETDSVYDSEKLAERIAKLSGGVAVIKVGAATETELEDRQLRIEDAKNATFAAIEEGIVPGGGTAYVHLSTLVPAIKEKIEDPEERLGADIIQKALVAPASLIANNAGVEGEVVVEKVKESEWEVGYNAMTDKYENLIESGVIDPAKVTRCALQNAASVAGMVLTTQAIVVEKPKPKPKVAEPEEGSLAV</sequence>
<dbReference type="PROSITE" id="PS00296">
    <property type="entry name" value="CHAPERONINS_CPN60"/>
    <property type="match status" value="1"/>
</dbReference>
<comment type="caution">
    <text evidence="7">The sequence shown here is derived from an EMBL/GenBank/DDBJ whole genome shotgun (WGS) entry which is preliminary data.</text>
</comment>
<dbReference type="PRINTS" id="PR00298">
    <property type="entry name" value="CHAPERONIN60"/>
</dbReference>
<dbReference type="CDD" id="cd03344">
    <property type="entry name" value="GroEL"/>
    <property type="match status" value="1"/>
</dbReference>
<gene>
    <name evidence="7" type="primary">ga30371</name>
    <name evidence="7" type="ORF">PR202_ga30371</name>
</gene>
<feature type="region of interest" description="Disordered" evidence="6">
    <location>
        <begin position="1"/>
        <end position="30"/>
    </location>
</feature>
<dbReference type="NCBIfam" id="TIGR02348">
    <property type="entry name" value="GroEL"/>
    <property type="match status" value="1"/>
</dbReference>
<dbReference type="PANTHER" id="PTHR45633">
    <property type="entry name" value="60 KDA HEAT SHOCK PROTEIN, MITOCHONDRIAL"/>
    <property type="match status" value="1"/>
</dbReference>
<dbReference type="Gene3D" id="3.30.260.10">
    <property type="entry name" value="TCP-1-like chaperonin intermediate domain"/>
    <property type="match status" value="1"/>
</dbReference>
<evidence type="ECO:0000313" key="8">
    <source>
        <dbReference type="Proteomes" id="UP001054889"/>
    </source>
</evidence>
<name>A0AAV5DM50_ELECO</name>
<evidence type="ECO:0008006" key="9">
    <source>
        <dbReference type="Google" id="ProtNLM"/>
    </source>
</evidence>
<reference evidence="7" key="1">
    <citation type="journal article" date="2018" name="DNA Res.">
        <title>Multiple hybrid de novo genome assembly of finger millet, an orphan allotetraploid crop.</title>
        <authorList>
            <person name="Hatakeyama M."/>
            <person name="Aluri S."/>
            <person name="Balachadran M.T."/>
            <person name="Sivarajan S.R."/>
            <person name="Patrignani A."/>
            <person name="Gruter S."/>
            <person name="Poveda L."/>
            <person name="Shimizu-Inatsugi R."/>
            <person name="Baeten J."/>
            <person name="Francoijs K.J."/>
            <person name="Nataraja K.N."/>
            <person name="Reddy Y.A.N."/>
            <person name="Phadnis S."/>
            <person name="Ravikumar R.L."/>
            <person name="Schlapbach R."/>
            <person name="Sreeman S.M."/>
            <person name="Shimizu K.K."/>
        </authorList>
    </citation>
    <scope>NUCLEOTIDE SEQUENCE</scope>
</reference>
<evidence type="ECO:0000256" key="1">
    <source>
        <dbReference type="ARBA" id="ARBA00006607"/>
    </source>
</evidence>
<keyword evidence="2" id="KW-0547">Nucleotide-binding</keyword>
<organism evidence="7 8">
    <name type="scientific">Eleusine coracana subsp. coracana</name>
    <dbReference type="NCBI Taxonomy" id="191504"/>
    <lineage>
        <taxon>Eukaryota</taxon>
        <taxon>Viridiplantae</taxon>
        <taxon>Streptophyta</taxon>
        <taxon>Embryophyta</taxon>
        <taxon>Tracheophyta</taxon>
        <taxon>Spermatophyta</taxon>
        <taxon>Magnoliopsida</taxon>
        <taxon>Liliopsida</taxon>
        <taxon>Poales</taxon>
        <taxon>Poaceae</taxon>
        <taxon>PACMAD clade</taxon>
        <taxon>Chloridoideae</taxon>
        <taxon>Cynodonteae</taxon>
        <taxon>Eleusininae</taxon>
        <taxon>Eleusine</taxon>
    </lineage>
</organism>
<dbReference type="NCBIfam" id="NF009487">
    <property type="entry name" value="PRK12849.1"/>
    <property type="match status" value="1"/>
</dbReference>
<dbReference type="InterPro" id="IPR027409">
    <property type="entry name" value="GroEL-like_apical_dom_sf"/>
</dbReference>
<dbReference type="InterPro" id="IPR018370">
    <property type="entry name" value="Chaperonin_Cpn60_CS"/>
</dbReference>
<keyword evidence="3" id="KW-0067">ATP-binding</keyword>
<dbReference type="HAMAP" id="MF_00600">
    <property type="entry name" value="CH60"/>
    <property type="match status" value="1"/>
</dbReference>
<dbReference type="Gene3D" id="1.10.560.10">
    <property type="entry name" value="GroEL-like equatorial domain"/>
    <property type="match status" value="1"/>
</dbReference>
<dbReference type="Proteomes" id="UP001054889">
    <property type="component" value="Unassembled WGS sequence"/>
</dbReference>
<reference evidence="7" key="2">
    <citation type="submission" date="2021-12" db="EMBL/GenBank/DDBJ databases">
        <title>Resequencing data analysis of finger millet.</title>
        <authorList>
            <person name="Hatakeyama M."/>
            <person name="Aluri S."/>
            <person name="Balachadran M.T."/>
            <person name="Sivarajan S.R."/>
            <person name="Poveda L."/>
            <person name="Shimizu-Inatsugi R."/>
            <person name="Schlapbach R."/>
            <person name="Sreeman S.M."/>
            <person name="Shimizu K.K."/>
        </authorList>
    </citation>
    <scope>NUCLEOTIDE SEQUENCE</scope>
</reference>
<dbReference type="GO" id="GO:0042026">
    <property type="term" value="P:protein refolding"/>
    <property type="evidence" value="ECO:0007669"/>
    <property type="project" value="InterPro"/>
</dbReference>
<evidence type="ECO:0000256" key="5">
    <source>
        <dbReference type="RuleBase" id="RU000418"/>
    </source>
</evidence>
<evidence type="ECO:0000256" key="4">
    <source>
        <dbReference type="ARBA" id="ARBA00023186"/>
    </source>
</evidence>
<comment type="similarity">
    <text evidence="1 5">Belongs to the chaperonin (HSP60) family.</text>
</comment>
<dbReference type="EMBL" id="BQKI01000021">
    <property type="protein sequence ID" value="GJN12119.1"/>
    <property type="molecule type" value="Genomic_DNA"/>
</dbReference>
<dbReference type="SUPFAM" id="SSF48592">
    <property type="entry name" value="GroEL equatorial domain-like"/>
    <property type="match status" value="1"/>
</dbReference>
<evidence type="ECO:0000313" key="7">
    <source>
        <dbReference type="EMBL" id="GJN12119.1"/>
    </source>
</evidence>
<evidence type="ECO:0000256" key="6">
    <source>
        <dbReference type="SAM" id="MobiDB-lite"/>
    </source>
</evidence>
<dbReference type="FunFam" id="3.50.7.10:FF:000001">
    <property type="entry name" value="60 kDa chaperonin"/>
    <property type="match status" value="1"/>
</dbReference>
<protein>
    <recommendedName>
        <fullName evidence="9">RuBisCO large subunit-binding protein subunit alpha</fullName>
    </recommendedName>
</protein>
<dbReference type="Pfam" id="PF00118">
    <property type="entry name" value="Cpn60_TCP1"/>
    <property type="match status" value="1"/>
</dbReference>
<evidence type="ECO:0000256" key="3">
    <source>
        <dbReference type="ARBA" id="ARBA00022840"/>
    </source>
</evidence>
<dbReference type="NCBIfam" id="NF009488">
    <property type="entry name" value="PRK12850.1"/>
    <property type="match status" value="1"/>
</dbReference>
<accession>A0AAV5DM50</accession>
<dbReference type="InterPro" id="IPR001844">
    <property type="entry name" value="Cpn60/GroEL"/>
</dbReference>
<dbReference type="NCBIfam" id="NF000592">
    <property type="entry name" value="PRK00013.1"/>
    <property type="match status" value="1"/>
</dbReference>
<dbReference type="GO" id="GO:0140662">
    <property type="term" value="F:ATP-dependent protein folding chaperone"/>
    <property type="evidence" value="ECO:0007669"/>
    <property type="project" value="InterPro"/>
</dbReference>
<proteinExistence type="inferred from homology"/>
<dbReference type="AlphaFoldDB" id="A0AAV5DM50"/>
<dbReference type="GO" id="GO:0005524">
    <property type="term" value="F:ATP binding"/>
    <property type="evidence" value="ECO:0007669"/>
    <property type="project" value="UniProtKB-KW"/>
</dbReference>
<dbReference type="InterPro" id="IPR027413">
    <property type="entry name" value="GROEL-like_equatorial_sf"/>
</dbReference>
<dbReference type="SUPFAM" id="SSF52029">
    <property type="entry name" value="GroEL apical domain-like"/>
    <property type="match status" value="1"/>
</dbReference>
<dbReference type="NCBIfam" id="NF009489">
    <property type="entry name" value="PRK12851.1"/>
    <property type="match status" value="1"/>
</dbReference>
<dbReference type="Gene3D" id="3.50.7.10">
    <property type="entry name" value="GroEL"/>
    <property type="match status" value="1"/>
</dbReference>
<keyword evidence="8" id="KW-1185">Reference proteome</keyword>